<keyword evidence="3" id="KW-1185">Reference proteome</keyword>
<dbReference type="GO" id="GO:0035269">
    <property type="term" value="P:protein O-linked glycosylation via mannose"/>
    <property type="evidence" value="ECO:0007669"/>
    <property type="project" value="TreeGrafter"/>
</dbReference>
<dbReference type="PANTHER" id="PTHR43015">
    <property type="entry name" value="D-RIBITOL-5-PHOSPHATE CYTIDYLYLTRANSFERASE"/>
    <property type="match status" value="1"/>
</dbReference>
<sequence>LVNFEFFSPSHSITHQCSDYDLEFGTECLQLALKYCHIKAKLVEGSPDLWKVTYKRDLYAAESIIKERLSQEICIVMDTKENKEHIGHLLEEVLKTELNHIHVRSQSLYNAGSDIQHINLEQCYNFICVNVKEPDFQETQKLMSMLEESNFSILYSIVVVS</sequence>
<feature type="non-terminal residue" evidence="2">
    <location>
        <position position="1"/>
    </location>
</feature>
<name>A0A5E4CVG3_MARMO</name>
<feature type="non-terminal residue" evidence="2">
    <location>
        <position position="161"/>
    </location>
</feature>
<evidence type="ECO:0000259" key="1">
    <source>
        <dbReference type="Pfam" id="PF18706"/>
    </source>
</evidence>
<dbReference type="Pfam" id="PF18706">
    <property type="entry name" value="ISPD_C"/>
    <property type="match status" value="1"/>
</dbReference>
<dbReference type="GO" id="GO:0005829">
    <property type="term" value="C:cytosol"/>
    <property type="evidence" value="ECO:0007669"/>
    <property type="project" value="TreeGrafter"/>
</dbReference>
<feature type="domain" description="D-ribitol-5-phosphate cytidylyltransferase C-terminal" evidence="1">
    <location>
        <begin position="71"/>
        <end position="161"/>
    </location>
</feature>
<dbReference type="Proteomes" id="UP000335636">
    <property type="component" value="Unassembled WGS sequence"/>
</dbReference>
<dbReference type="PANTHER" id="PTHR43015:SF1">
    <property type="entry name" value="D-RIBITOL-5-PHOSPHATE CYTIDYLYLTRANSFERASE"/>
    <property type="match status" value="1"/>
</dbReference>
<dbReference type="EMBL" id="CABDUW010001986">
    <property type="protein sequence ID" value="VTJ84932.1"/>
    <property type="molecule type" value="Genomic_DNA"/>
</dbReference>
<dbReference type="InterPro" id="IPR040635">
    <property type="entry name" value="ISPD_C"/>
</dbReference>
<dbReference type="GO" id="GO:0047349">
    <property type="term" value="F:D-ribitol-5-phosphate cytidylyltransferase activity"/>
    <property type="evidence" value="ECO:0007669"/>
    <property type="project" value="TreeGrafter"/>
</dbReference>
<accession>A0A5E4CVG3</accession>
<gene>
    <name evidence="2" type="ORF">MONAX_5E043384</name>
</gene>
<protein>
    <recommendedName>
        <fullName evidence="1">D-ribitol-5-phosphate cytidylyltransferase C-terminal domain-containing protein</fullName>
    </recommendedName>
</protein>
<dbReference type="Gene3D" id="3.90.550.10">
    <property type="entry name" value="Spore Coat Polysaccharide Biosynthesis Protein SpsA, Chain A"/>
    <property type="match status" value="1"/>
</dbReference>
<organism evidence="2 3">
    <name type="scientific">Marmota monax</name>
    <name type="common">Woodchuck</name>
    <dbReference type="NCBI Taxonomy" id="9995"/>
    <lineage>
        <taxon>Eukaryota</taxon>
        <taxon>Metazoa</taxon>
        <taxon>Chordata</taxon>
        <taxon>Craniata</taxon>
        <taxon>Vertebrata</taxon>
        <taxon>Euteleostomi</taxon>
        <taxon>Mammalia</taxon>
        <taxon>Eutheria</taxon>
        <taxon>Euarchontoglires</taxon>
        <taxon>Glires</taxon>
        <taxon>Rodentia</taxon>
        <taxon>Sciuromorpha</taxon>
        <taxon>Sciuridae</taxon>
        <taxon>Xerinae</taxon>
        <taxon>Marmotini</taxon>
        <taxon>Marmota</taxon>
    </lineage>
</organism>
<proteinExistence type="predicted"/>
<comment type="caution">
    <text evidence="2">The sequence shown here is derived from an EMBL/GenBank/DDBJ whole genome shotgun (WGS) entry which is preliminary data.</text>
</comment>
<dbReference type="InterPro" id="IPR029044">
    <property type="entry name" value="Nucleotide-diphossugar_trans"/>
</dbReference>
<evidence type="ECO:0000313" key="3">
    <source>
        <dbReference type="Proteomes" id="UP000335636"/>
    </source>
</evidence>
<reference evidence="2" key="1">
    <citation type="submission" date="2019-04" db="EMBL/GenBank/DDBJ databases">
        <authorList>
            <person name="Alioto T."/>
            <person name="Alioto T."/>
        </authorList>
    </citation>
    <scope>NUCLEOTIDE SEQUENCE [LARGE SCALE GENOMIC DNA]</scope>
</reference>
<dbReference type="FunFam" id="3.90.550.10:FF:000230">
    <property type="entry name" value="Uncharacterized protein"/>
    <property type="match status" value="1"/>
</dbReference>
<evidence type="ECO:0000313" key="2">
    <source>
        <dbReference type="EMBL" id="VTJ84932.1"/>
    </source>
</evidence>
<dbReference type="AlphaFoldDB" id="A0A5E4CVG3"/>